<gene>
    <name evidence="8" type="ORF">Cvel_1212</name>
</gene>
<evidence type="ECO:0000256" key="2">
    <source>
        <dbReference type="ARBA" id="ARBA00022692"/>
    </source>
</evidence>
<evidence type="ECO:0000259" key="7">
    <source>
        <dbReference type="Pfam" id="PF00892"/>
    </source>
</evidence>
<dbReference type="Pfam" id="PF00892">
    <property type="entry name" value="EamA"/>
    <property type="match status" value="2"/>
</dbReference>
<accession>A0A0G4HP42</accession>
<feature type="domain" description="EamA" evidence="7">
    <location>
        <begin position="362"/>
        <end position="511"/>
    </location>
</feature>
<feature type="transmembrane region" description="Helical" evidence="6">
    <location>
        <begin position="438"/>
        <end position="459"/>
    </location>
</feature>
<evidence type="ECO:0000256" key="6">
    <source>
        <dbReference type="SAM" id="Phobius"/>
    </source>
</evidence>
<feature type="compositionally biased region" description="Basic and acidic residues" evidence="5">
    <location>
        <begin position="577"/>
        <end position="586"/>
    </location>
</feature>
<feature type="compositionally biased region" description="Polar residues" evidence="5">
    <location>
        <begin position="638"/>
        <end position="647"/>
    </location>
</feature>
<feature type="compositionally biased region" description="Polar residues" evidence="5">
    <location>
        <begin position="29"/>
        <end position="50"/>
    </location>
</feature>
<evidence type="ECO:0000256" key="3">
    <source>
        <dbReference type="ARBA" id="ARBA00022989"/>
    </source>
</evidence>
<dbReference type="InterPro" id="IPR037185">
    <property type="entry name" value="EmrE-like"/>
</dbReference>
<feature type="compositionally biased region" description="Basic and acidic residues" evidence="5">
    <location>
        <begin position="558"/>
        <end position="567"/>
    </location>
</feature>
<feature type="compositionally biased region" description="Basic and acidic residues" evidence="5">
    <location>
        <begin position="71"/>
        <end position="98"/>
    </location>
</feature>
<keyword evidence="2 6" id="KW-0812">Transmembrane</keyword>
<feature type="transmembrane region" description="Helical" evidence="6">
    <location>
        <begin position="199"/>
        <end position="223"/>
    </location>
</feature>
<evidence type="ECO:0000256" key="1">
    <source>
        <dbReference type="ARBA" id="ARBA00004141"/>
    </source>
</evidence>
<dbReference type="AlphaFoldDB" id="A0A0G4HP42"/>
<feature type="region of interest" description="Disordered" evidence="5">
    <location>
        <begin position="522"/>
        <end position="647"/>
    </location>
</feature>
<feature type="compositionally biased region" description="Polar residues" evidence="5">
    <location>
        <begin position="587"/>
        <end position="599"/>
    </location>
</feature>
<organism evidence="8">
    <name type="scientific">Chromera velia CCMP2878</name>
    <dbReference type="NCBI Taxonomy" id="1169474"/>
    <lineage>
        <taxon>Eukaryota</taxon>
        <taxon>Sar</taxon>
        <taxon>Alveolata</taxon>
        <taxon>Colpodellida</taxon>
        <taxon>Chromeraceae</taxon>
        <taxon>Chromera</taxon>
    </lineage>
</organism>
<proteinExistence type="predicted"/>
<dbReference type="PhylomeDB" id="A0A0G4HP42"/>
<keyword evidence="4 6" id="KW-0472">Membrane</keyword>
<feature type="transmembrane region" description="Helical" evidence="6">
    <location>
        <begin position="393"/>
        <end position="414"/>
    </location>
</feature>
<feature type="transmembrane region" description="Helical" evidence="6">
    <location>
        <begin position="291"/>
        <end position="309"/>
    </location>
</feature>
<feature type="transmembrane region" description="Helical" evidence="6">
    <location>
        <begin position="362"/>
        <end position="381"/>
    </location>
</feature>
<sequence>MNGRKPFGFDGSERRDSSGSGGGAFVENDAQSVVSQTQRGEPSQSLSLQGTRIGRPQRFAPLPNKQSRGYLRIESREIEGRSEERGARLSDETQREDMNFSDPGISPPPALPHRHSSRGYLTVPLDGERRDCESGSLEGGKKGLGSSSSTVSFDPSARQLAGGQREPPRRVSFLGMSLVAGAALVFASMTMTAKLAEDAVPILVVILIRSVMQVAMACVSLILDAICMCKGDERGVTVGFKDPSERRALSLDVFIGPSDLRLLVFLRCTFGSLSVALIFFAVAFLPLGDASALFFLSPLLTAILAAVWLGQPWGVLDCLAGVVSFGGVILLTKPFGLFGGNGGEEEGGGKGGLLETSNTRPIGSALALIGAFSSAFAMTLVQKLKQVPFMTLVFSFGLQSCLFSSALMVLLSVVPGSSELPPGVAVTWGAREGGPSRWSWFFVFLTGIFGFLGQCLLNAGLQREKAGPGAMMRNLDIVFAFILDSFVYRRRPSLLSVAGALLVVCGSSLVFFNKILREHQRAQTPESRSLRENSEIIPHQHPPPVLPLTSTPSQSPPGHREEADLGIDKSGGNQPEEELRLSDSRQRGSLSLSPVTETFGTEGPEDPTRDPAAFRGRVPFVSSVSASPVTLGDFEVQSRLQSQRTKP</sequence>
<feature type="transmembrane region" description="Helical" evidence="6">
    <location>
        <begin position="494"/>
        <end position="512"/>
    </location>
</feature>
<evidence type="ECO:0000256" key="4">
    <source>
        <dbReference type="ARBA" id="ARBA00023136"/>
    </source>
</evidence>
<comment type="subcellular location">
    <subcellularLocation>
        <location evidence="1">Membrane</location>
        <topology evidence="1">Multi-pass membrane protein</topology>
    </subcellularLocation>
</comment>
<feature type="domain" description="EamA" evidence="7">
    <location>
        <begin position="174"/>
        <end position="332"/>
    </location>
</feature>
<feature type="transmembrane region" description="Helical" evidence="6">
    <location>
        <begin position="314"/>
        <end position="332"/>
    </location>
</feature>
<feature type="transmembrane region" description="Helical" evidence="6">
    <location>
        <begin position="173"/>
        <end position="193"/>
    </location>
</feature>
<evidence type="ECO:0000256" key="5">
    <source>
        <dbReference type="SAM" id="MobiDB-lite"/>
    </source>
</evidence>
<feature type="compositionally biased region" description="Low complexity" evidence="5">
    <location>
        <begin position="618"/>
        <end position="629"/>
    </location>
</feature>
<dbReference type="GO" id="GO:0016020">
    <property type="term" value="C:membrane"/>
    <property type="evidence" value="ECO:0007669"/>
    <property type="project" value="UniProtKB-SubCell"/>
</dbReference>
<feature type="transmembrane region" description="Helical" evidence="6">
    <location>
        <begin position="264"/>
        <end position="285"/>
    </location>
</feature>
<dbReference type="InterPro" id="IPR000620">
    <property type="entry name" value="EamA_dom"/>
</dbReference>
<protein>
    <recommendedName>
        <fullName evidence="7">EamA domain-containing protein</fullName>
    </recommendedName>
</protein>
<keyword evidence="3 6" id="KW-1133">Transmembrane helix</keyword>
<feature type="region of interest" description="Disordered" evidence="5">
    <location>
        <begin position="1"/>
        <end position="168"/>
    </location>
</feature>
<name>A0A0G4HP42_9ALVE</name>
<feature type="compositionally biased region" description="Low complexity" evidence="5">
    <location>
        <begin position="547"/>
        <end position="557"/>
    </location>
</feature>
<dbReference type="PANTHER" id="PTHR22911">
    <property type="entry name" value="ACYL-MALONYL CONDENSING ENZYME-RELATED"/>
    <property type="match status" value="1"/>
</dbReference>
<dbReference type="PANTHER" id="PTHR22911:SF6">
    <property type="entry name" value="SOLUTE CARRIER FAMILY 35 MEMBER G1"/>
    <property type="match status" value="1"/>
</dbReference>
<dbReference type="EMBL" id="CDMZ01003324">
    <property type="protein sequence ID" value="CEM45948.1"/>
    <property type="molecule type" value="Genomic_DNA"/>
</dbReference>
<reference evidence="8" key="1">
    <citation type="submission" date="2014-11" db="EMBL/GenBank/DDBJ databases">
        <authorList>
            <person name="Otto D Thomas"/>
            <person name="Naeem Raeece"/>
        </authorList>
    </citation>
    <scope>NUCLEOTIDE SEQUENCE</scope>
</reference>
<evidence type="ECO:0000313" key="8">
    <source>
        <dbReference type="EMBL" id="CEM45948.1"/>
    </source>
</evidence>
<dbReference type="VEuPathDB" id="CryptoDB:Cvel_1212"/>
<dbReference type="SUPFAM" id="SSF103481">
    <property type="entry name" value="Multidrug resistance efflux transporter EmrE"/>
    <property type="match status" value="2"/>
</dbReference>